<organism evidence="2 3">
    <name type="scientific">Streptomyces eurocidicus</name>
    <name type="common">Streptoverticillium eurocidicus</name>
    <dbReference type="NCBI Taxonomy" id="66423"/>
    <lineage>
        <taxon>Bacteria</taxon>
        <taxon>Bacillati</taxon>
        <taxon>Actinomycetota</taxon>
        <taxon>Actinomycetes</taxon>
        <taxon>Kitasatosporales</taxon>
        <taxon>Streptomycetaceae</taxon>
        <taxon>Streptomyces</taxon>
    </lineage>
</organism>
<dbReference type="SUPFAM" id="SSF110087">
    <property type="entry name" value="DR1885-like metal-binding protein"/>
    <property type="match status" value="1"/>
</dbReference>
<dbReference type="InterPro" id="IPR058248">
    <property type="entry name" value="Lxx211020-like"/>
</dbReference>
<dbReference type="AlphaFoldDB" id="A0A7W8F1X9"/>
<sequence>MKKDHSSDGRRDGRTDTGGGAGGTPMGAAAARAGGPATGLAGVARAALVPLLAAAVTLGGLGAWTLSGAAARPATVTVDDARILLPFGADDTAAFFRIRNTGDVADELVDVDVPDAGGTMLSRTVVERGAGSMRMLTSVPVPAGGTLEMSPHGLDVMVVRPPRLRLGERLPVTLRFRESGAVRVEALVVRAGSGAG</sequence>
<evidence type="ECO:0008006" key="4">
    <source>
        <dbReference type="Google" id="ProtNLM"/>
    </source>
</evidence>
<dbReference type="Proteomes" id="UP000528608">
    <property type="component" value="Unassembled WGS sequence"/>
</dbReference>
<dbReference type="Pfam" id="PF04314">
    <property type="entry name" value="PCuAC"/>
    <property type="match status" value="1"/>
</dbReference>
<dbReference type="InterPro" id="IPR007410">
    <property type="entry name" value="LpqE-like"/>
</dbReference>
<accession>A0A7W8F1X9</accession>
<evidence type="ECO:0000313" key="3">
    <source>
        <dbReference type="Proteomes" id="UP000528608"/>
    </source>
</evidence>
<dbReference type="RefSeq" id="WP_311775565.1">
    <property type="nucleotide sequence ID" value="NZ_JACHJF010000003.1"/>
</dbReference>
<proteinExistence type="predicted"/>
<protein>
    <recommendedName>
        <fullName evidence="4">Copper chaperone PCu(A)C</fullName>
    </recommendedName>
</protein>
<feature type="compositionally biased region" description="Gly residues" evidence="1">
    <location>
        <begin position="16"/>
        <end position="25"/>
    </location>
</feature>
<evidence type="ECO:0000313" key="2">
    <source>
        <dbReference type="EMBL" id="MBB5118235.1"/>
    </source>
</evidence>
<name>A0A7W8F1X9_STREU</name>
<dbReference type="EMBL" id="JACHJF010000003">
    <property type="protein sequence ID" value="MBB5118235.1"/>
    <property type="molecule type" value="Genomic_DNA"/>
</dbReference>
<dbReference type="PANTHER" id="PTHR36302">
    <property type="entry name" value="BLR7088 PROTEIN"/>
    <property type="match status" value="1"/>
</dbReference>
<gene>
    <name evidence="2" type="ORF">FHS36_001656</name>
</gene>
<evidence type="ECO:0000256" key="1">
    <source>
        <dbReference type="SAM" id="MobiDB-lite"/>
    </source>
</evidence>
<comment type="caution">
    <text evidence="2">The sequence shown here is derived from an EMBL/GenBank/DDBJ whole genome shotgun (WGS) entry which is preliminary data.</text>
</comment>
<feature type="compositionally biased region" description="Basic and acidic residues" evidence="1">
    <location>
        <begin position="1"/>
        <end position="15"/>
    </location>
</feature>
<dbReference type="InterPro" id="IPR036182">
    <property type="entry name" value="PCuAC_sf"/>
</dbReference>
<reference evidence="2 3" key="1">
    <citation type="submission" date="2020-08" db="EMBL/GenBank/DDBJ databases">
        <title>Genomic Encyclopedia of Type Strains, Phase III (KMG-III): the genomes of soil and plant-associated and newly described type strains.</title>
        <authorList>
            <person name="Whitman W."/>
        </authorList>
    </citation>
    <scope>NUCLEOTIDE SEQUENCE [LARGE SCALE GENOMIC DNA]</scope>
    <source>
        <strain evidence="2 3">CECT 3259</strain>
    </source>
</reference>
<dbReference type="Gene3D" id="2.60.40.1890">
    <property type="entry name" value="PCu(A)C copper chaperone"/>
    <property type="match status" value="1"/>
</dbReference>
<feature type="region of interest" description="Disordered" evidence="1">
    <location>
        <begin position="1"/>
        <end position="34"/>
    </location>
</feature>
<dbReference type="PANTHER" id="PTHR36302:SF1">
    <property type="entry name" value="COPPER CHAPERONE PCU(A)C"/>
    <property type="match status" value="1"/>
</dbReference>